<evidence type="ECO:0000313" key="3">
    <source>
        <dbReference type="Proteomes" id="UP001188597"/>
    </source>
</evidence>
<gene>
    <name evidence="2" type="ORF">RJ639_034688</name>
</gene>
<feature type="compositionally biased region" description="Polar residues" evidence="1">
    <location>
        <begin position="35"/>
        <end position="47"/>
    </location>
</feature>
<organism evidence="2 3">
    <name type="scientific">Escallonia herrerae</name>
    <dbReference type="NCBI Taxonomy" id="1293975"/>
    <lineage>
        <taxon>Eukaryota</taxon>
        <taxon>Viridiplantae</taxon>
        <taxon>Streptophyta</taxon>
        <taxon>Embryophyta</taxon>
        <taxon>Tracheophyta</taxon>
        <taxon>Spermatophyta</taxon>
        <taxon>Magnoliopsida</taxon>
        <taxon>eudicotyledons</taxon>
        <taxon>Gunneridae</taxon>
        <taxon>Pentapetalae</taxon>
        <taxon>asterids</taxon>
        <taxon>campanulids</taxon>
        <taxon>Escalloniales</taxon>
        <taxon>Escalloniaceae</taxon>
        <taxon>Escallonia</taxon>
    </lineage>
</organism>
<dbReference type="AlphaFoldDB" id="A0AA88WUS0"/>
<dbReference type="SUPFAM" id="SSF103511">
    <property type="entry name" value="Chlorophyll a-b binding protein"/>
    <property type="match status" value="1"/>
</dbReference>
<keyword evidence="3" id="KW-1185">Reference proteome</keyword>
<name>A0AA88WUS0_9ASTE</name>
<protein>
    <submittedName>
        <fullName evidence="2">Uncharacterized protein</fullName>
    </submittedName>
</protein>
<sequence length="180" mass="19490">MATAPSSTLQLANQPFSPTLAPAPHKPHAPPHHLSFTTRATTEDSSSPEPPTDDFEARLAQLRVRNRSGTGKKAEVRKSRKSNKKAGPSGASVFLPPVPLKEPVSGGLKVEFGFTPYSERINGRVAMLGLSALVLVELATGKSVIRYHSPSIVFVQVYFVAAICAMYSKVQKERLSVWPQ</sequence>
<dbReference type="EMBL" id="JAVXUP010000200">
    <property type="protein sequence ID" value="KAK3034451.1"/>
    <property type="molecule type" value="Genomic_DNA"/>
</dbReference>
<proteinExistence type="predicted"/>
<evidence type="ECO:0000256" key="1">
    <source>
        <dbReference type="SAM" id="MobiDB-lite"/>
    </source>
</evidence>
<evidence type="ECO:0000313" key="2">
    <source>
        <dbReference type="EMBL" id="KAK3034451.1"/>
    </source>
</evidence>
<accession>A0AA88WUS0</accession>
<dbReference type="Proteomes" id="UP001188597">
    <property type="component" value="Unassembled WGS sequence"/>
</dbReference>
<dbReference type="GO" id="GO:0009535">
    <property type="term" value="C:chloroplast thylakoid membrane"/>
    <property type="evidence" value="ECO:0007669"/>
    <property type="project" value="UniProtKB-SubCell"/>
</dbReference>
<reference evidence="2" key="1">
    <citation type="submission" date="2022-12" db="EMBL/GenBank/DDBJ databases">
        <title>Draft genome assemblies for two species of Escallonia (Escalloniales).</title>
        <authorList>
            <person name="Chanderbali A."/>
            <person name="Dervinis C."/>
            <person name="Anghel I."/>
            <person name="Soltis D."/>
            <person name="Soltis P."/>
            <person name="Zapata F."/>
        </authorList>
    </citation>
    <scope>NUCLEOTIDE SEQUENCE</scope>
    <source>
        <strain evidence="2">UCBG64.0493</strain>
        <tissue evidence="2">Leaf</tissue>
    </source>
</reference>
<feature type="region of interest" description="Disordered" evidence="1">
    <location>
        <begin position="1"/>
        <end position="92"/>
    </location>
</feature>
<feature type="compositionally biased region" description="Polar residues" evidence="1">
    <location>
        <begin position="1"/>
        <end position="17"/>
    </location>
</feature>
<comment type="caution">
    <text evidence="2">The sequence shown here is derived from an EMBL/GenBank/DDBJ whole genome shotgun (WGS) entry which is preliminary data.</text>
</comment>